<comment type="subunit">
    <text evidence="1">Monomer.</text>
</comment>
<gene>
    <name evidence="6" type="ORF">ABV408_04695</name>
</gene>
<dbReference type="InterPro" id="IPR029046">
    <property type="entry name" value="LolA/LolB/LppX"/>
</dbReference>
<evidence type="ECO:0000256" key="3">
    <source>
        <dbReference type="ARBA" id="ARBA00022729"/>
    </source>
</evidence>
<dbReference type="EMBL" id="CP159578">
    <property type="protein sequence ID" value="XCJ80474.1"/>
    <property type="molecule type" value="Genomic_DNA"/>
</dbReference>
<proteinExistence type="predicted"/>
<dbReference type="RefSeq" id="WP_353981292.1">
    <property type="nucleotide sequence ID" value="NZ_CP159578.1"/>
</dbReference>
<evidence type="ECO:0000256" key="5">
    <source>
        <dbReference type="SAM" id="SignalP"/>
    </source>
</evidence>
<keyword evidence="6" id="KW-0449">Lipoprotein</keyword>
<evidence type="ECO:0000256" key="1">
    <source>
        <dbReference type="ARBA" id="ARBA00011245"/>
    </source>
</evidence>
<accession>A0AB74UFU5</accession>
<dbReference type="GO" id="GO:0015031">
    <property type="term" value="P:protein transport"/>
    <property type="evidence" value="ECO:0007669"/>
    <property type="project" value="UniProtKB-KW"/>
</dbReference>
<sequence>MSQPTLAHRARRLLPLLLACLCLAAPLGAYAFDLASLQQRLAATPSLAGKFTQQRRLADLGTSLDSSGRFSFVRGQRVVWQLERPVEERIELTPEAIVNGSGDRTPPGGEQVARLFLQLLEGDWQALASRFEIALAGNAEAWQVTLTPKAAALRERIASIALDGGRYIDHLTLRTPSGDTLAVRLYDQHPLTGGAP</sequence>
<dbReference type="CDD" id="cd16325">
    <property type="entry name" value="LolA"/>
    <property type="match status" value="1"/>
</dbReference>
<evidence type="ECO:0000256" key="4">
    <source>
        <dbReference type="ARBA" id="ARBA00022927"/>
    </source>
</evidence>
<dbReference type="SUPFAM" id="SSF89392">
    <property type="entry name" value="Prokaryotic lipoproteins and lipoprotein localization factors"/>
    <property type="match status" value="1"/>
</dbReference>
<keyword evidence="3 5" id="KW-0732">Signal</keyword>
<name>A0AB74UFU5_9GAMM</name>
<dbReference type="Pfam" id="PF19574">
    <property type="entry name" value="LolA_3"/>
    <property type="match status" value="1"/>
</dbReference>
<dbReference type="Gene3D" id="2.50.20.10">
    <property type="entry name" value="Lipoprotein localisation LolA/LolB/LppX"/>
    <property type="match status" value="1"/>
</dbReference>
<reference evidence="6" key="1">
    <citation type="submission" date="2024-06" db="EMBL/GenBank/DDBJ databases">
        <title>Complete genome of Salinicola endophyticus HNIBRBA4755.</title>
        <authorList>
            <person name="Shin S.Y."/>
            <person name="Kang H."/>
            <person name="Song J."/>
        </authorList>
    </citation>
    <scope>NUCLEOTIDE SEQUENCE</scope>
    <source>
        <strain evidence="6">HNIBRBA4755</strain>
    </source>
</reference>
<dbReference type="InterPro" id="IPR004564">
    <property type="entry name" value="OM_lipoprot_carrier_LolA-like"/>
</dbReference>
<dbReference type="AlphaFoldDB" id="A0AB74UFU5"/>
<evidence type="ECO:0000313" key="6">
    <source>
        <dbReference type="EMBL" id="XCJ80474.1"/>
    </source>
</evidence>
<feature type="signal peptide" evidence="5">
    <location>
        <begin position="1"/>
        <end position="31"/>
    </location>
</feature>
<feature type="chain" id="PRO_5044493544" evidence="5">
    <location>
        <begin position="32"/>
        <end position="196"/>
    </location>
</feature>
<keyword evidence="4" id="KW-0653">Protein transport</keyword>
<protein>
    <submittedName>
        <fullName evidence="6">Outer membrane lipoprotein carrier protein LolA</fullName>
    </submittedName>
</protein>
<evidence type="ECO:0000256" key="2">
    <source>
        <dbReference type="ARBA" id="ARBA00022448"/>
    </source>
</evidence>
<organism evidence="6">
    <name type="scientific">Salinicola endophyticus</name>
    <dbReference type="NCBI Taxonomy" id="1949083"/>
    <lineage>
        <taxon>Bacteria</taxon>
        <taxon>Pseudomonadati</taxon>
        <taxon>Pseudomonadota</taxon>
        <taxon>Gammaproteobacteria</taxon>
        <taxon>Oceanospirillales</taxon>
        <taxon>Halomonadaceae</taxon>
        <taxon>Salinicola</taxon>
    </lineage>
</organism>
<keyword evidence="2" id="KW-0813">Transport</keyword>